<dbReference type="AlphaFoldDB" id="Q84S69"/>
<sequence>MASAGGGGEAAHAAMAYAAAPRWGLGKRRERDSRVPLRHGVFAVVEAKLGDPGFGDGCAAAVLVLVRFNKDVFVGPVLMGRAVGALVGPLVDELHARGELPRLVSLLCSADPRIRTLALEFALRVGYYGRKEIVDALLAEGLVKRLLALEGVVAAVATAAPPRPDPVDRNDEEEKQRLLQLGAMQSADLLSIVSAPAIHSPQYRLTHATLSVTTQEATNT</sequence>
<accession>Q84S69</accession>
<name>Q84S69_ORYSJ</name>
<reference evidence="2" key="1">
    <citation type="journal article" date="2005" name="Nature">
        <title>The map-based sequence of the rice genome.</title>
        <authorList>
            <consortium name="International rice genome sequencing project (IRGSP)"/>
            <person name="Matsumoto T."/>
            <person name="Wu J."/>
            <person name="Kanamori H."/>
            <person name="Katayose Y."/>
            <person name="Fujisawa M."/>
            <person name="Namiki N."/>
            <person name="Mizuno H."/>
            <person name="Yamamoto K."/>
            <person name="Antonio B.A."/>
            <person name="Baba T."/>
            <person name="Sakata K."/>
            <person name="Nagamura Y."/>
            <person name="Aoki H."/>
            <person name="Arikawa K."/>
            <person name="Arita K."/>
            <person name="Bito T."/>
            <person name="Chiden Y."/>
            <person name="Fujitsuka N."/>
            <person name="Fukunaka R."/>
            <person name="Hamada M."/>
            <person name="Harada C."/>
            <person name="Hayashi A."/>
            <person name="Hijishita S."/>
            <person name="Honda M."/>
            <person name="Hosokawa S."/>
            <person name="Ichikawa Y."/>
            <person name="Idonuma A."/>
            <person name="Iijima M."/>
            <person name="Ikeda M."/>
            <person name="Ikeno M."/>
            <person name="Ito K."/>
            <person name="Ito S."/>
            <person name="Ito T."/>
            <person name="Ito Y."/>
            <person name="Ito Y."/>
            <person name="Iwabuchi A."/>
            <person name="Kamiya K."/>
            <person name="Karasawa W."/>
            <person name="Kurita K."/>
            <person name="Katagiri S."/>
            <person name="Kikuta A."/>
            <person name="Kobayashi H."/>
            <person name="Kobayashi N."/>
            <person name="Machita K."/>
            <person name="Maehara T."/>
            <person name="Masukawa M."/>
            <person name="Mizubayashi T."/>
            <person name="Mukai Y."/>
            <person name="Nagasaki H."/>
            <person name="Nagata Y."/>
            <person name="Naito S."/>
            <person name="Nakashima M."/>
            <person name="Nakama Y."/>
            <person name="Nakamichi Y."/>
            <person name="Nakamura M."/>
            <person name="Meguro A."/>
            <person name="Negishi M."/>
            <person name="Ohta I."/>
            <person name="Ohta T."/>
            <person name="Okamoto M."/>
            <person name="Ono N."/>
            <person name="Saji S."/>
            <person name="Sakaguchi M."/>
            <person name="Sakai K."/>
            <person name="Shibata M."/>
            <person name="Shimokawa T."/>
            <person name="Song J."/>
            <person name="Takazaki Y."/>
            <person name="Terasawa K."/>
            <person name="Tsugane M."/>
            <person name="Tsuji K."/>
            <person name="Ueda S."/>
            <person name="Waki K."/>
            <person name="Yamagata H."/>
            <person name="Yamamoto M."/>
            <person name="Yamamoto S."/>
            <person name="Yamane H."/>
            <person name="Yoshiki S."/>
            <person name="Yoshihara R."/>
            <person name="Yukawa K."/>
            <person name="Zhong H."/>
            <person name="Yano M."/>
            <person name="Yuan Q."/>
            <person name="Ouyang S."/>
            <person name="Liu J."/>
            <person name="Jones K.M."/>
            <person name="Gansberger K."/>
            <person name="Moffat K."/>
            <person name="Hill J."/>
            <person name="Bera J."/>
            <person name="Fadrosh D."/>
            <person name="Jin S."/>
            <person name="Johri S."/>
            <person name="Kim M."/>
            <person name="Overton L."/>
            <person name="Reardon M."/>
            <person name="Tsitrin T."/>
            <person name="Vuong H."/>
            <person name="Weaver B."/>
            <person name="Ciecko A."/>
            <person name="Tallon L."/>
            <person name="Jackson J."/>
            <person name="Pai G."/>
            <person name="Aken S.V."/>
            <person name="Utterback T."/>
            <person name="Reidmuller S."/>
            <person name="Feldblyum T."/>
            <person name="Hsiao J."/>
            <person name="Zismann V."/>
            <person name="Iobst S."/>
            <person name="de Vazeille A.R."/>
            <person name="Buell C.R."/>
            <person name="Ying K."/>
            <person name="Li Y."/>
            <person name="Lu T."/>
            <person name="Huang Y."/>
            <person name="Zhao Q."/>
            <person name="Feng Q."/>
            <person name="Zhang L."/>
            <person name="Zhu J."/>
            <person name="Weng Q."/>
            <person name="Mu J."/>
            <person name="Lu Y."/>
            <person name="Fan D."/>
            <person name="Liu Y."/>
            <person name="Guan J."/>
            <person name="Zhang Y."/>
            <person name="Yu S."/>
            <person name="Liu X."/>
            <person name="Zhang Y."/>
            <person name="Hong G."/>
            <person name="Han B."/>
            <person name="Choisne N."/>
            <person name="Demange N."/>
            <person name="Orjeda G."/>
            <person name="Samain S."/>
            <person name="Cattolico L."/>
            <person name="Pelletier E."/>
            <person name="Couloux A."/>
            <person name="Segurens B."/>
            <person name="Wincker P."/>
            <person name="D'Hont A."/>
            <person name="Scarpelli C."/>
            <person name="Weissenbach J."/>
            <person name="Salanoubat M."/>
            <person name="Quetier F."/>
            <person name="Yu Y."/>
            <person name="Kim H.R."/>
            <person name="Rambo T."/>
            <person name="Currie J."/>
            <person name="Collura K."/>
            <person name="Luo M."/>
            <person name="Yang T."/>
            <person name="Ammiraju J.S.S."/>
            <person name="Engler F."/>
            <person name="Soderlund C."/>
            <person name="Wing R.A."/>
            <person name="Palmer L.E."/>
            <person name="de la Bastide M."/>
            <person name="Spiegel L."/>
            <person name="Nascimento L."/>
            <person name="Zutavern T."/>
            <person name="O'Shaughnessy A."/>
            <person name="Dike S."/>
            <person name="Dedhia N."/>
            <person name="Preston R."/>
            <person name="Balija V."/>
            <person name="McCombie W.R."/>
            <person name="Chow T."/>
            <person name="Chen H."/>
            <person name="Chung M."/>
            <person name="Chen C."/>
            <person name="Shaw J."/>
            <person name="Wu H."/>
            <person name="Hsiao K."/>
            <person name="Chao Y."/>
            <person name="Chu M."/>
            <person name="Cheng C."/>
            <person name="Hour A."/>
            <person name="Lee P."/>
            <person name="Lin S."/>
            <person name="Lin Y."/>
            <person name="Liou J."/>
            <person name="Liu S."/>
            <person name="Hsing Y."/>
            <person name="Raghuvanshi S."/>
            <person name="Mohanty A."/>
            <person name="Bharti A.K."/>
            <person name="Gaur A."/>
            <person name="Gupta V."/>
            <person name="Kumar D."/>
            <person name="Ravi V."/>
            <person name="Vij S."/>
            <person name="Kapur A."/>
            <person name="Khurana P."/>
            <person name="Khurana P."/>
            <person name="Khurana J.P."/>
            <person name="Tyagi A.K."/>
            <person name="Gaikwad K."/>
            <person name="Singh A."/>
            <person name="Dalal V."/>
            <person name="Srivastava S."/>
            <person name="Dixit A."/>
            <person name="Pal A.K."/>
            <person name="Ghazi I.A."/>
            <person name="Yadav M."/>
            <person name="Pandit A."/>
            <person name="Bhargava A."/>
            <person name="Sureshbabu K."/>
            <person name="Batra K."/>
            <person name="Sharma T.R."/>
            <person name="Mohapatra T."/>
            <person name="Singh N.K."/>
            <person name="Messing J."/>
            <person name="Nelson A.B."/>
            <person name="Fuks G."/>
            <person name="Kavchok S."/>
            <person name="Keizer G."/>
            <person name="Linton E."/>
            <person name="Llaca V."/>
            <person name="Song R."/>
            <person name="Tanyolac B."/>
            <person name="Young S."/>
            <person name="Ho-Il K."/>
            <person name="Hahn J.H."/>
            <person name="Sangsakoo G."/>
            <person name="Vanavichit A."/>
            <person name="de Mattos Luiz.A.T."/>
            <person name="Zimmer P.D."/>
            <person name="Malone G."/>
            <person name="Dellagostin O."/>
            <person name="de Oliveira A.C."/>
            <person name="Bevan M."/>
            <person name="Bancroft I."/>
            <person name="Minx P."/>
            <person name="Cordum H."/>
            <person name="Wilson R."/>
            <person name="Cheng Z."/>
            <person name="Jin W."/>
            <person name="Jiang J."/>
            <person name="Leong S.A."/>
            <person name="Iwama H."/>
            <person name="Gojobori T."/>
            <person name="Itoh T."/>
            <person name="Niimura Y."/>
            <person name="Fujii Y."/>
            <person name="Habara T."/>
            <person name="Sakai H."/>
            <person name="Sato Y."/>
            <person name="Wilson G."/>
            <person name="Kumar K."/>
            <person name="McCouch S."/>
            <person name="Juretic N."/>
            <person name="Hoen D."/>
            <person name="Wright S."/>
            <person name="Bruskiewich R."/>
            <person name="Bureau T."/>
            <person name="Miyao A."/>
            <person name="Hirochika H."/>
            <person name="Nishikawa T."/>
            <person name="Kadowaki K."/>
            <person name="Sugiura M."/>
            <person name="Burr B."/>
            <person name="Sasaki T."/>
        </authorList>
    </citation>
    <scope>NUCLEOTIDE SEQUENCE [LARGE SCALE GENOMIC DNA]</scope>
    <source>
        <strain evidence="2">cv. Nipponbare</strain>
    </source>
</reference>
<reference evidence="2" key="2">
    <citation type="journal article" date="2008" name="Nucleic Acids Res.">
        <title>The rice annotation project database (RAP-DB): 2008 update.</title>
        <authorList>
            <consortium name="The rice annotation project (RAP)"/>
        </authorList>
    </citation>
    <scope>GENOME REANNOTATION</scope>
    <source>
        <strain evidence="2">cv. Nipponbare</strain>
    </source>
</reference>
<evidence type="ECO:0000313" key="2">
    <source>
        <dbReference type="Proteomes" id="UP000000763"/>
    </source>
</evidence>
<evidence type="ECO:0000313" key="1">
    <source>
        <dbReference type="EMBL" id="BAC65045.1"/>
    </source>
</evidence>
<organism evidence="1 2">
    <name type="scientific">Oryza sativa subsp. japonica</name>
    <name type="common">Rice</name>
    <dbReference type="NCBI Taxonomy" id="39947"/>
    <lineage>
        <taxon>Eukaryota</taxon>
        <taxon>Viridiplantae</taxon>
        <taxon>Streptophyta</taxon>
        <taxon>Embryophyta</taxon>
        <taxon>Tracheophyta</taxon>
        <taxon>Spermatophyta</taxon>
        <taxon>Magnoliopsida</taxon>
        <taxon>Liliopsida</taxon>
        <taxon>Poales</taxon>
        <taxon>Poaceae</taxon>
        <taxon>BOP clade</taxon>
        <taxon>Oryzoideae</taxon>
        <taxon>Oryzeae</taxon>
        <taxon>Oryzinae</taxon>
        <taxon>Oryza</taxon>
        <taxon>Oryza sativa</taxon>
    </lineage>
</organism>
<dbReference type="EMBL" id="AP005786">
    <property type="protein sequence ID" value="BAC65045.1"/>
    <property type="molecule type" value="Genomic_DNA"/>
</dbReference>
<dbReference type="Proteomes" id="UP000000763">
    <property type="component" value="Chromosome 7"/>
</dbReference>
<proteinExistence type="predicted"/>
<protein>
    <submittedName>
        <fullName evidence="1">Uncharacterized protein</fullName>
    </submittedName>
</protein>
<gene>
    <name evidence="1" type="primary">P0458H05.117</name>
</gene>
<dbReference type="PANTHER" id="PTHR35834:SF2">
    <property type="entry name" value="ATAXIN-10 DOMAIN-CONTAINING PROTEIN"/>
    <property type="match status" value="1"/>
</dbReference>
<dbReference type="PANTHER" id="PTHR35834">
    <property type="entry name" value="ARMADILLO-TYPE FOLD PROTEIN-RELATED"/>
    <property type="match status" value="1"/>
</dbReference>